<dbReference type="FunFam" id="1.10.220.20:FF:000002">
    <property type="entry name" value="Brefeldin A-inhibited guanine nucleotide-exchange protein 1"/>
    <property type="match status" value="1"/>
</dbReference>
<evidence type="ECO:0000259" key="7">
    <source>
        <dbReference type="PROSITE" id="PS50190"/>
    </source>
</evidence>
<feature type="region of interest" description="Disordered" evidence="6">
    <location>
        <begin position="1029"/>
        <end position="1055"/>
    </location>
</feature>
<feature type="compositionally biased region" description="Basic and acidic residues" evidence="6">
    <location>
        <begin position="329"/>
        <end position="338"/>
    </location>
</feature>
<feature type="compositionally biased region" description="Polar residues" evidence="6">
    <location>
        <begin position="380"/>
        <end position="415"/>
    </location>
</feature>
<keyword evidence="4" id="KW-0472">Membrane</keyword>
<dbReference type="Pfam" id="PF01369">
    <property type="entry name" value="Sec7"/>
    <property type="match status" value="1"/>
</dbReference>
<dbReference type="Pfam" id="PF20252">
    <property type="entry name" value="BIG2_C"/>
    <property type="match status" value="1"/>
</dbReference>
<feature type="compositionally biased region" description="Polar residues" evidence="6">
    <location>
        <begin position="270"/>
        <end position="284"/>
    </location>
</feature>
<evidence type="ECO:0000256" key="5">
    <source>
        <dbReference type="ARBA" id="ARBA00060451"/>
    </source>
</evidence>
<dbReference type="GO" id="GO:0005085">
    <property type="term" value="F:guanyl-nucleotide exchange factor activity"/>
    <property type="evidence" value="ECO:0007669"/>
    <property type="project" value="InterPro"/>
</dbReference>
<keyword evidence="3" id="KW-0653">Protein transport</keyword>
<dbReference type="FunFam" id="1.10.1000.11:FF:000003">
    <property type="entry name" value="Brefeldin A-inhibited guanine nucleotide-exchange protein 1"/>
    <property type="match status" value="1"/>
</dbReference>
<dbReference type="Pfam" id="PF16213">
    <property type="entry name" value="DCB"/>
    <property type="match status" value="1"/>
</dbReference>
<feature type="region of interest" description="Disordered" evidence="6">
    <location>
        <begin position="58"/>
        <end position="84"/>
    </location>
</feature>
<dbReference type="EMBL" id="KQ965744">
    <property type="protein sequence ID" value="KXS18026.1"/>
    <property type="molecule type" value="Genomic_DNA"/>
</dbReference>
<keyword evidence="1" id="KW-0813">Transport</keyword>
<keyword evidence="9" id="KW-1185">Reference proteome</keyword>
<dbReference type="PROSITE" id="PS50190">
    <property type="entry name" value="SEC7"/>
    <property type="match status" value="1"/>
</dbReference>
<dbReference type="SUPFAM" id="SSF48425">
    <property type="entry name" value="Sec7 domain"/>
    <property type="match status" value="1"/>
</dbReference>
<accession>A0A139AMN1</accession>
<evidence type="ECO:0000256" key="6">
    <source>
        <dbReference type="SAM" id="MobiDB-lite"/>
    </source>
</evidence>
<dbReference type="InterPro" id="IPR032691">
    <property type="entry name" value="Mon2/Sec7/BIG1-like_HUS"/>
</dbReference>
<evidence type="ECO:0000256" key="3">
    <source>
        <dbReference type="ARBA" id="ARBA00022927"/>
    </source>
</evidence>
<gene>
    <name evidence="8" type="ORF">M427DRAFT_121684</name>
</gene>
<dbReference type="InterPro" id="IPR015403">
    <property type="entry name" value="Mon2/Sec7/BIG1-like_HDS"/>
</dbReference>
<dbReference type="Gene3D" id="1.10.1000.11">
    <property type="entry name" value="Arf Nucleotide-binding Site Opener,domain 2"/>
    <property type="match status" value="1"/>
</dbReference>
<evidence type="ECO:0000256" key="4">
    <source>
        <dbReference type="ARBA" id="ARBA00023136"/>
    </source>
</evidence>
<dbReference type="OrthoDB" id="18431at2759"/>
<name>A0A139AMN1_GONPJ</name>
<feature type="compositionally biased region" description="Basic and acidic residues" evidence="6">
    <location>
        <begin position="285"/>
        <end position="318"/>
    </location>
</feature>
<dbReference type="InterPro" id="IPR000904">
    <property type="entry name" value="Sec7_dom"/>
</dbReference>
<dbReference type="GO" id="GO:0032012">
    <property type="term" value="P:regulation of ARF protein signal transduction"/>
    <property type="evidence" value="ECO:0007669"/>
    <property type="project" value="InterPro"/>
</dbReference>
<evidence type="ECO:0000256" key="1">
    <source>
        <dbReference type="ARBA" id="ARBA00022448"/>
    </source>
</evidence>
<evidence type="ECO:0000313" key="9">
    <source>
        <dbReference type="Proteomes" id="UP000070544"/>
    </source>
</evidence>
<dbReference type="GO" id="GO:0015031">
    <property type="term" value="P:protein transport"/>
    <property type="evidence" value="ECO:0007669"/>
    <property type="project" value="UniProtKB-KW"/>
</dbReference>
<dbReference type="Proteomes" id="UP000070544">
    <property type="component" value="Unassembled WGS sequence"/>
</dbReference>
<dbReference type="Pfam" id="PF09324">
    <property type="entry name" value="Sec7-like_HDS"/>
    <property type="match status" value="1"/>
</dbReference>
<proteinExistence type="predicted"/>
<feature type="domain" description="SEC7" evidence="7">
    <location>
        <begin position="833"/>
        <end position="1021"/>
    </location>
</feature>
<dbReference type="GO" id="GO:0030663">
    <property type="term" value="C:COPI-coated vesicle membrane"/>
    <property type="evidence" value="ECO:0007669"/>
    <property type="project" value="UniProtKB-SubCell"/>
</dbReference>
<evidence type="ECO:0000256" key="2">
    <source>
        <dbReference type="ARBA" id="ARBA00022490"/>
    </source>
</evidence>
<dbReference type="InterPro" id="IPR016024">
    <property type="entry name" value="ARM-type_fold"/>
</dbReference>
<comment type="subcellular location">
    <subcellularLocation>
        <location evidence="5">Cytoplasmic vesicle</location>
        <location evidence="5">COPI-coated vesicle membrane</location>
    </subcellularLocation>
</comment>
<dbReference type="STRING" id="1344416.A0A139AMN1"/>
<feature type="compositionally biased region" description="Basic and acidic residues" evidence="6">
    <location>
        <begin position="780"/>
        <end position="798"/>
    </location>
</feature>
<dbReference type="InterPro" id="IPR046455">
    <property type="entry name" value="Sec7/BIG1-like_C"/>
</dbReference>
<organism evidence="8 9">
    <name type="scientific">Gonapodya prolifera (strain JEL478)</name>
    <name type="common">Monoblepharis prolifera</name>
    <dbReference type="NCBI Taxonomy" id="1344416"/>
    <lineage>
        <taxon>Eukaryota</taxon>
        <taxon>Fungi</taxon>
        <taxon>Fungi incertae sedis</taxon>
        <taxon>Chytridiomycota</taxon>
        <taxon>Chytridiomycota incertae sedis</taxon>
        <taxon>Monoblepharidomycetes</taxon>
        <taxon>Monoblepharidales</taxon>
        <taxon>Gonapodyaceae</taxon>
        <taxon>Gonapodya</taxon>
    </lineage>
</organism>
<dbReference type="InterPro" id="IPR035999">
    <property type="entry name" value="Sec7_dom_sf"/>
</dbReference>
<dbReference type="CDD" id="cd00171">
    <property type="entry name" value="Sec7"/>
    <property type="match status" value="1"/>
</dbReference>
<dbReference type="InterPro" id="IPR032629">
    <property type="entry name" value="DCB_dom"/>
</dbReference>
<dbReference type="OMA" id="EVMCAYI"/>
<feature type="region of interest" description="Disordered" evidence="6">
    <location>
        <begin position="144"/>
        <end position="166"/>
    </location>
</feature>
<feature type="region of interest" description="Disordered" evidence="6">
    <location>
        <begin position="1723"/>
        <end position="1804"/>
    </location>
</feature>
<dbReference type="PANTHER" id="PTHR10663">
    <property type="entry name" value="GUANYL-NUCLEOTIDE EXCHANGE FACTOR"/>
    <property type="match status" value="1"/>
</dbReference>
<dbReference type="Gene3D" id="1.10.220.20">
    <property type="match status" value="1"/>
</dbReference>
<feature type="region of interest" description="Disordered" evidence="6">
    <location>
        <begin position="380"/>
        <end position="442"/>
    </location>
</feature>
<sequence length="2002" mass="222077">MSATIAGSILTSLPRKASLPSVNSPVSAPYDVFIRNALETLVKESRKNTPLKEAAKKALASLGPAPPHPSSSKESLGSAEHQNHSPATLETIFGAFQLACQSRSSALASVAIDCLGKLFTYNYWGSDADPVLAQLENGLRISEDTDLEDNAGKRAPTVGSKSPDDRPRTYVDKVIDLICDSPLQEGSDEKLQLQIIKALSAACSTNHPSSALHTSTLLRAIRTAYNIFLLARDANTQIVAQATLTQIIVGVFARVNRNPKIDVIPEEPPQSISNNNSVPSSAQASREDITSKTMLREGRSEDGKVADSARTPSSKDEDNSNDTNTEVDSISKEAHPIDSDPLVVKTANVTGPVDEDSEPAEVVSTLAAPALSLNGEALSSGSVAGDGTPTSADQATLSAGSLGSADTQSVISNATKAGPEERTSLAFDSRPPSPVPSHVVSVPKDSVRGTYSLDSFRTNVTEDDFRRRASPEPKRALKRAETYDDLLVKDAFLVFRALCKLSMKGLPGSDGPAIDLKSQAMRSKLLALHLLNSILTSQMTVFLVPSPVLFSSPQLHPKHLQFIQAVKQYLCLSLTRNAASPIPQVFDISLEIFAKLVVGLRQQLKAELSVLFTELILPILESRQSVTFHQRLSLLRALLRIFSDPQEGSAVLVEIYLNYDCDPEASGRENVWERMVNALSKVVSWTAIEALQQQQQQSDKTPTSSVMSVATLGMKGGFAPAITTATLSTLTKDQTRELLSTGGDYTELRKRTLEVLVRGILVALVNWCTSRGGFTLADNRDRKERERDRTSLDQDKRITSAGSKEVDDEAGGGGLGLTSNAASPTVVADDPTQFENLKHRKQVLQEGIRKFNFKPKKGMQFLLDSKCISSRTPRDIGRFLLLTDGLDKKMIGEFLGEGDEENISIMHAFVDEMEFSNMKFVDALRHFLQAFRLPGEAQKIDRFMLKFAERFLKGNPTQFSNADTAYVLAYSVIMLNTDLHNPQIKKHMTKEEFIKNNRGINDGKDLPREFLESTYDEISTNEIRMKEEMEKAGKGTGKVGDTDGSRDDESRKGRSLASEAIAMKTEAAFTKMLKARKRVTQNQMVSSEVGASASVSSTWFSATHYEHVRSMFDLVWTPLLAGVSGPLQDTEDAETISLSLEGLKYAIRIACLFNMDLERRAFVSTLSKLTMLPTVSEMRPKNLEAIKQLLEAAWLEGNNLVESWKDVCLCISQLEKLSLLGGGGPDEAFRKASVVDKSRSPAKQSFADEVASESTSQVLVVAVDRIFTSSVKLSGSAITDFANALCQVSWEEIQSSSQWEHPRMFSLQKLVEVSYYNMGRIRVEWSNLWHILGEHFNKVGGHQNRNVALFAVDRLRQLALKFLDIEELPHFKFQKDFLRPFEVILQDNTDVNIKDLVLRSLTQMIQMKSKNMRSGWKAMLLVFTKAAKEQIESVVTLAFETVKNIQKTYLELVVGNNAFPDLVNCIVEFCKNRNYAKTSLQAIELLRATIHKMVEIAKSPIYVKAQSGGSVLELSTPTNITLSRDPNSEKPTATVLNPLSDDPMFKFWFPMLFGLYEVIMTCDLEVRTRALTYLFDALKSYGSTFTRDFWDVVCRGVLLPIFDDLRLSRSEKTKFANKEDMSVWLSTTLIKALREFVDLFSFYFEVLNFLVDGVLDLLAVCITQENETLARIGSTCLQQFIESNVHKMDDDGWTKVCHCFVNLFEATTPYGLFEYPGGRPGAVGNAEESRSAPVVGGGAGDGNNDQDEVEFQPNGETDGSSDDEPPQKPTELRVQTDAAKSEGSAGMAQLNAVSPPSPKDRKKDFQQTVMKCVLQLLLIQTLHETINQNENIYRSLKSKHMFVLLDCLDRSYLFARKFNNDTDLRMALYRGGFMQQLPNLLKQETTSVTSYISALIRMYSDGSDERRSVAHEVEQRLIPLSRDILILYNGLDPETKKRNILAWRPVVVMILNSLVNFREDDFRQNISQFYSHCVDLLMHDIPPELRLGLHSVFTRIGTTYSI</sequence>
<dbReference type="PANTHER" id="PTHR10663:SF375">
    <property type="entry name" value="LD29171P"/>
    <property type="match status" value="1"/>
</dbReference>
<feature type="region of interest" description="Disordered" evidence="6">
    <location>
        <begin position="780"/>
        <end position="821"/>
    </location>
</feature>
<feature type="region of interest" description="Disordered" evidence="6">
    <location>
        <begin position="262"/>
        <end position="343"/>
    </location>
</feature>
<dbReference type="SMART" id="SM00222">
    <property type="entry name" value="Sec7"/>
    <property type="match status" value="1"/>
</dbReference>
<dbReference type="SUPFAM" id="SSF48371">
    <property type="entry name" value="ARM repeat"/>
    <property type="match status" value="2"/>
</dbReference>
<evidence type="ECO:0000313" key="8">
    <source>
        <dbReference type="EMBL" id="KXS18026.1"/>
    </source>
</evidence>
<dbReference type="Pfam" id="PF12783">
    <property type="entry name" value="Sec7-like_HUS"/>
    <property type="match status" value="1"/>
</dbReference>
<dbReference type="InterPro" id="IPR023394">
    <property type="entry name" value="Sec7_C_sf"/>
</dbReference>
<feature type="compositionally biased region" description="Basic and acidic residues" evidence="6">
    <location>
        <begin position="1040"/>
        <end position="1052"/>
    </location>
</feature>
<keyword evidence="2" id="KW-0963">Cytoplasm</keyword>
<protein>
    <recommendedName>
        <fullName evidence="7">SEC7 domain-containing protein</fullName>
    </recommendedName>
</protein>
<reference evidence="8 9" key="1">
    <citation type="journal article" date="2015" name="Genome Biol. Evol.">
        <title>Phylogenomic analyses indicate that early fungi evolved digesting cell walls of algal ancestors of land plants.</title>
        <authorList>
            <person name="Chang Y."/>
            <person name="Wang S."/>
            <person name="Sekimoto S."/>
            <person name="Aerts A.L."/>
            <person name="Choi C."/>
            <person name="Clum A."/>
            <person name="LaButti K.M."/>
            <person name="Lindquist E.A."/>
            <person name="Yee Ngan C."/>
            <person name="Ohm R.A."/>
            <person name="Salamov A.A."/>
            <person name="Grigoriev I.V."/>
            <person name="Spatafora J.W."/>
            <person name="Berbee M.L."/>
        </authorList>
    </citation>
    <scope>NUCLEOTIDE SEQUENCE [LARGE SCALE GENOMIC DNA]</scope>
    <source>
        <strain evidence="8 9">JEL478</strain>
    </source>
</reference>